<dbReference type="Proteomes" id="UP000027586">
    <property type="component" value="Unassembled WGS sequence"/>
</dbReference>
<evidence type="ECO:0000256" key="1">
    <source>
        <dbReference type="SAM" id="MobiDB-lite"/>
    </source>
</evidence>
<keyword evidence="3" id="KW-1185">Reference proteome</keyword>
<feature type="compositionally biased region" description="Pro residues" evidence="1">
    <location>
        <begin position="529"/>
        <end position="538"/>
    </location>
</feature>
<reference evidence="2" key="1">
    <citation type="submission" date="2013-08" db="EMBL/GenBank/DDBJ databases">
        <title>Gene expansion shapes genome architecture in the human pathogen Lichtheimia corymbifera: an evolutionary genomics analysis in the ancient terrestrial Mucorales (Mucoromycotina).</title>
        <authorList>
            <person name="Schwartze V.U."/>
            <person name="Winter S."/>
            <person name="Shelest E."/>
            <person name="Marcet-Houben M."/>
            <person name="Horn F."/>
            <person name="Wehner S."/>
            <person name="Hoffmann K."/>
            <person name="Riege K."/>
            <person name="Sammeth M."/>
            <person name="Nowrousian M."/>
            <person name="Valiante V."/>
            <person name="Linde J."/>
            <person name="Jacobsen I.D."/>
            <person name="Marz M."/>
            <person name="Brakhage A.A."/>
            <person name="Gabaldon T."/>
            <person name="Bocker S."/>
            <person name="Voigt K."/>
        </authorList>
    </citation>
    <scope>NUCLEOTIDE SEQUENCE [LARGE SCALE GENOMIC DNA]</scope>
    <source>
        <strain evidence="2">FSU 9682</strain>
    </source>
</reference>
<feature type="region of interest" description="Disordered" evidence="1">
    <location>
        <begin position="528"/>
        <end position="551"/>
    </location>
</feature>
<dbReference type="EMBL" id="CBTN010000005">
    <property type="protein sequence ID" value="CDH50176.1"/>
    <property type="molecule type" value="Genomic_DNA"/>
</dbReference>
<protein>
    <submittedName>
        <fullName evidence="2">Uncharacterized protein</fullName>
    </submittedName>
</protein>
<comment type="caution">
    <text evidence="2">The sequence shown here is derived from an EMBL/GenBank/DDBJ whole genome shotgun (WGS) entry which is preliminary data.</text>
</comment>
<dbReference type="OrthoDB" id="2278533at2759"/>
<dbReference type="AlphaFoldDB" id="A0A068RMJ5"/>
<sequence length="551" mass="61679">MRASKANDSQGVHLCPLGSPKFENKDTALIRNMLGCRQKSTDAAHNPDFLFQDPTSDMSAHHQVISEYLQNAEKPTLADFVKSEQEYIVQHTAQGEDPVMIWSTRFGAIAKRKGVAIRNSKPDWGTVALQILKKAQSNIARSSSDCEAALDSTHSIADYETASNITHSTSSSNTTSSSRSTSSSAKLTPEQRRWFTATHDSMKQEKKWKLGDKFVEDEMAKFANKCNYEHPCHSFILDPYDAHWLNCFSVEELEHLKTYNAPSLAPLPRDINDYLYSFVGKQDLELLSTHNSTRIFHPIKNPDLHWIQKTMVEALDLFFYKLLPLTDQSEADLLRRVWHFLEKCFDPVGVQVRCGEKASTASSSRMNTDRLISGVEKISRKACGHKVDMLFSYLQQEYGCAEAGLDGAATGTKAVVEGGVKLPCLMKDMLYQLANDSPSKLREIRVAGFLISGMNLTVLIMDCPDGYVCRTSRIGPLKYPSSVEEFSKKIIPLITIICQVRNMMKATIETIESDTSIIIPTINSSSASPIPPSLPPPIKYQRKRKFTETDS</sequence>
<accession>A0A068RMJ5</accession>
<evidence type="ECO:0000313" key="3">
    <source>
        <dbReference type="Proteomes" id="UP000027586"/>
    </source>
</evidence>
<feature type="region of interest" description="Disordered" evidence="1">
    <location>
        <begin position="166"/>
        <end position="189"/>
    </location>
</feature>
<gene>
    <name evidence="2" type="ORF">LCOR_01898.1</name>
</gene>
<evidence type="ECO:0000313" key="2">
    <source>
        <dbReference type="EMBL" id="CDH50176.1"/>
    </source>
</evidence>
<dbReference type="VEuPathDB" id="FungiDB:LCOR_01898.1"/>
<feature type="compositionally biased region" description="Low complexity" evidence="1">
    <location>
        <begin position="166"/>
        <end position="184"/>
    </location>
</feature>
<proteinExistence type="predicted"/>
<organism evidence="2 3">
    <name type="scientific">Lichtheimia corymbifera JMRC:FSU:9682</name>
    <dbReference type="NCBI Taxonomy" id="1263082"/>
    <lineage>
        <taxon>Eukaryota</taxon>
        <taxon>Fungi</taxon>
        <taxon>Fungi incertae sedis</taxon>
        <taxon>Mucoromycota</taxon>
        <taxon>Mucoromycotina</taxon>
        <taxon>Mucoromycetes</taxon>
        <taxon>Mucorales</taxon>
        <taxon>Lichtheimiaceae</taxon>
        <taxon>Lichtheimia</taxon>
    </lineage>
</organism>
<name>A0A068RMJ5_9FUNG</name>